<keyword evidence="2" id="KW-0812">Transmembrane</keyword>
<feature type="transmembrane region" description="Helical" evidence="2">
    <location>
        <begin position="6"/>
        <end position="27"/>
    </location>
</feature>
<keyword evidence="2" id="KW-0472">Membrane</keyword>
<dbReference type="EMBL" id="KZ613495">
    <property type="protein sequence ID" value="PMD18376.1"/>
    <property type="molecule type" value="Genomic_DNA"/>
</dbReference>
<dbReference type="OrthoDB" id="3560825at2759"/>
<name>A0A2J6PWR1_9HELO</name>
<feature type="compositionally biased region" description="Polar residues" evidence="1">
    <location>
        <begin position="64"/>
        <end position="83"/>
    </location>
</feature>
<evidence type="ECO:0000256" key="2">
    <source>
        <dbReference type="SAM" id="Phobius"/>
    </source>
</evidence>
<reference evidence="3 4" key="1">
    <citation type="submission" date="2016-05" db="EMBL/GenBank/DDBJ databases">
        <title>A degradative enzymes factory behind the ericoid mycorrhizal symbiosis.</title>
        <authorList>
            <consortium name="DOE Joint Genome Institute"/>
            <person name="Martino E."/>
            <person name="Morin E."/>
            <person name="Grelet G."/>
            <person name="Kuo A."/>
            <person name="Kohler A."/>
            <person name="Daghino S."/>
            <person name="Barry K."/>
            <person name="Choi C."/>
            <person name="Cichocki N."/>
            <person name="Clum A."/>
            <person name="Copeland A."/>
            <person name="Hainaut M."/>
            <person name="Haridas S."/>
            <person name="Labutti K."/>
            <person name="Lindquist E."/>
            <person name="Lipzen A."/>
            <person name="Khouja H.-R."/>
            <person name="Murat C."/>
            <person name="Ohm R."/>
            <person name="Olson A."/>
            <person name="Spatafora J."/>
            <person name="Veneault-Fourrey C."/>
            <person name="Henrissat B."/>
            <person name="Grigoriev I."/>
            <person name="Martin F."/>
            <person name="Perotto S."/>
        </authorList>
    </citation>
    <scope>NUCLEOTIDE SEQUENCE [LARGE SCALE GENOMIC DNA]</scope>
    <source>
        <strain evidence="3 4">UAMH 7357</strain>
    </source>
</reference>
<protein>
    <submittedName>
        <fullName evidence="3">Uncharacterized protein</fullName>
    </submittedName>
</protein>
<keyword evidence="4" id="KW-1185">Reference proteome</keyword>
<proteinExistence type="predicted"/>
<evidence type="ECO:0000256" key="1">
    <source>
        <dbReference type="SAM" id="MobiDB-lite"/>
    </source>
</evidence>
<accession>A0A2J6PWR1</accession>
<evidence type="ECO:0000313" key="3">
    <source>
        <dbReference type="EMBL" id="PMD18376.1"/>
    </source>
</evidence>
<evidence type="ECO:0000313" key="4">
    <source>
        <dbReference type="Proteomes" id="UP000235672"/>
    </source>
</evidence>
<keyword evidence="2" id="KW-1133">Transmembrane helix</keyword>
<dbReference type="AlphaFoldDB" id="A0A2J6PWR1"/>
<sequence>MVATNDILNMVFGIAATVLACVAIWATRRYNNRTKEREPLVFTDQRHALEQGSDVELGLLDHTSPVNATNDSTGNETTNTLKTSSQHIAQQRNNLNEVIGDALEVFSRHLRAHN</sequence>
<dbReference type="Proteomes" id="UP000235672">
    <property type="component" value="Unassembled WGS sequence"/>
</dbReference>
<feature type="region of interest" description="Disordered" evidence="1">
    <location>
        <begin position="62"/>
        <end position="83"/>
    </location>
</feature>
<organism evidence="3 4">
    <name type="scientific">Hyaloscypha hepaticicola</name>
    <dbReference type="NCBI Taxonomy" id="2082293"/>
    <lineage>
        <taxon>Eukaryota</taxon>
        <taxon>Fungi</taxon>
        <taxon>Dikarya</taxon>
        <taxon>Ascomycota</taxon>
        <taxon>Pezizomycotina</taxon>
        <taxon>Leotiomycetes</taxon>
        <taxon>Helotiales</taxon>
        <taxon>Hyaloscyphaceae</taxon>
        <taxon>Hyaloscypha</taxon>
    </lineage>
</organism>
<gene>
    <name evidence="3" type="ORF">NA56DRAFT_661623</name>
</gene>